<comment type="subunit">
    <text evidence="3">Dodecamer. Interacts with BFSP2 and VIM.</text>
</comment>
<dbReference type="PANTHER" id="PTHR43407">
    <property type="entry name" value="GLUTAMINE SYNTHETASE"/>
    <property type="match status" value="1"/>
</dbReference>
<evidence type="ECO:0000256" key="3">
    <source>
        <dbReference type="ARBA" id="ARBA00038790"/>
    </source>
</evidence>
<dbReference type="STRING" id="188477.A0A3S0ZDR3"/>
<comment type="function">
    <text evidence="2">May act as a component of the cytoskeleton or as a chaperone for the reorganization of intermediate filament proteins during terminal differentiation in the lens. Does not seem to have enzymatic activity.</text>
</comment>
<dbReference type="InterPro" id="IPR014746">
    <property type="entry name" value="Gln_synth/guanido_kin_cat_dom"/>
</dbReference>
<accession>A0A3S0ZDR3</accession>
<dbReference type="PANTHER" id="PTHR43407:SF1">
    <property type="entry name" value="LENGSIN"/>
    <property type="match status" value="1"/>
</dbReference>
<dbReference type="Proteomes" id="UP000271974">
    <property type="component" value="Unassembled WGS sequence"/>
</dbReference>
<protein>
    <recommendedName>
        <fullName evidence="4">Lengsin</fullName>
    </recommendedName>
    <alternativeName>
        <fullName evidence="5">Glutamate-ammonia ligase domain-containing protein 1</fullName>
    </alternativeName>
</protein>
<reference evidence="9 10" key="1">
    <citation type="submission" date="2019-01" db="EMBL/GenBank/DDBJ databases">
        <title>A draft genome assembly of the solar-powered sea slug Elysia chlorotica.</title>
        <authorList>
            <person name="Cai H."/>
            <person name="Li Q."/>
            <person name="Fang X."/>
            <person name="Li J."/>
            <person name="Curtis N.E."/>
            <person name="Altenburger A."/>
            <person name="Shibata T."/>
            <person name="Feng M."/>
            <person name="Maeda T."/>
            <person name="Schwartz J.A."/>
            <person name="Shigenobu S."/>
            <person name="Lundholm N."/>
            <person name="Nishiyama T."/>
            <person name="Yang H."/>
            <person name="Hasebe M."/>
            <person name="Li S."/>
            <person name="Pierce S.K."/>
            <person name="Wang J."/>
        </authorList>
    </citation>
    <scope>NUCLEOTIDE SEQUENCE [LARGE SCALE GENOMIC DNA]</scope>
    <source>
        <strain evidence="9">EC2010</strain>
        <tissue evidence="9">Whole organism of an adult</tissue>
    </source>
</reference>
<evidence type="ECO:0000259" key="8">
    <source>
        <dbReference type="PROSITE" id="PS51987"/>
    </source>
</evidence>
<evidence type="ECO:0000256" key="1">
    <source>
        <dbReference type="ARBA" id="ARBA00009897"/>
    </source>
</evidence>
<dbReference type="Pfam" id="PF00120">
    <property type="entry name" value="Gln-synt_C"/>
    <property type="match status" value="1"/>
</dbReference>
<dbReference type="GO" id="GO:0005737">
    <property type="term" value="C:cytoplasm"/>
    <property type="evidence" value="ECO:0007669"/>
    <property type="project" value="TreeGrafter"/>
</dbReference>
<name>A0A3S0ZDR3_ELYCH</name>
<comment type="similarity">
    <text evidence="1 6 7">Belongs to the glutamine synthetase family.</text>
</comment>
<dbReference type="EMBL" id="RQTK01000650">
    <property type="protein sequence ID" value="RUS76598.1"/>
    <property type="molecule type" value="Genomic_DNA"/>
</dbReference>
<comment type="caution">
    <text evidence="9">The sequence shown here is derived from an EMBL/GenBank/DDBJ whole genome shotgun (WGS) entry which is preliminary data.</text>
</comment>
<keyword evidence="10" id="KW-1185">Reference proteome</keyword>
<evidence type="ECO:0000313" key="9">
    <source>
        <dbReference type="EMBL" id="RUS76598.1"/>
    </source>
</evidence>
<feature type="domain" description="GS catalytic" evidence="8">
    <location>
        <begin position="114"/>
        <end position="410"/>
    </location>
</feature>
<dbReference type="PROSITE" id="PS51987">
    <property type="entry name" value="GS_CATALYTIC"/>
    <property type="match status" value="1"/>
</dbReference>
<evidence type="ECO:0000256" key="5">
    <source>
        <dbReference type="ARBA" id="ARBA00042675"/>
    </source>
</evidence>
<proteinExistence type="inferred from homology"/>
<dbReference type="AlphaFoldDB" id="A0A3S0ZDR3"/>
<dbReference type="Gene3D" id="3.30.590.10">
    <property type="entry name" value="Glutamine synthetase/guanido kinase, catalytic domain"/>
    <property type="match status" value="1"/>
</dbReference>
<organism evidence="9 10">
    <name type="scientific">Elysia chlorotica</name>
    <name type="common">Eastern emerald elysia</name>
    <name type="synonym">Sea slug</name>
    <dbReference type="NCBI Taxonomy" id="188477"/>
    <lineage>
        <taxon>Eukaryota</taxon>
        <taxon>Metazoa</taxon>
        <taxon>Spiralia</taxon>
        <taxon>Lophotrochozoa</taxon>
        <taxon>Mollusca</taxon>
        <taxon>Gastropoda</taxon>
        <taxon>Heterobranchia</taxon>
        <taxon>Euthyneura</taxon>
        <taxon>Panpulmonata</taxon>
        <taxon>Sacoglossa</taxon>
        <taxon>Placobranchoidea</taxon>
        <taxon>Plakobranchidae</taxon>
        <taxon>Elysia</taxon>
    </lineage>
</organism>
<dbReference type="SUPFAM" id="SSF55931">
    <property type="entry name" value="Glutamine synthetase/guanido kinase"/>
    <property type="match status" value="1"/>
</dbReference>
<dbReference type="InterPro" id="IPR036651">
    <property type="entry name" value="Gln_synt_N_sf"/>
</dbReference>
<dbReference type="GO" id="GO:0016020">
    <property type="term" value="C:membrane"/>
    <property type="evidence" value="ECO:0007669"/>
    <property type="project" value="TreeGrafter"/>
</dbReference>
<evidence type="ECO:0000256" key="7">
    <source>
        <dbReference type="RuleBase" id="RU000384"/>
    </source>
</evidence>
<dbReference type="GO" id="GO:0004356">
    <property type="term" value="F:glutamine synthetase activity"/>
    <property type="evidence" value="ECO:0007669"/>
    <property type="project" value="InterPro"/>
</dbReference>
<evidence type="ECO:0000313" key="10">
    <source>
        <dbReference type="Proteomes" id="UP000271974"/>
    </source>
</evidence>
<dbReference type="InterPro" id="IPR008146">
    <property type="entry name" value="Gln_synth_cat_dom"/>
</dbReference>
<evidence type="ECO:0000256" key="6">
    <source>
        <dbReference type="PROSITE-ProRule" id="PRU01331"/>
    </source>
</evidence>
<dbReference type="Gene3D" id="3.10.20.70">
    <property type="entry name" value="Glutamine synthetase, N-terminal domain"/>
    <property type="match status" value="1"/>
</dbReference>
<gene>
    <name evidence="9" type="ORF">EGW08_015640</name>
</gene>
<dbReference type="SMART" id="SM01230">
    <property type="entry name" value="Gln-synt_C"/>
    <property type="match status" value="1"/>
</dbReference>
<sequence>MATVSDVNQYDYIELKIYDVHGYKRGRIITCSQLPSVLKNGIGMRHGMCYEGMHGIYNNHQFFVHDGKHVNMRMVPILSTLRPCQKSVFGNRKVGSVICELRFPEDMSVDTSTTRESAQSVLCLLQEELGLHIKSSFEIELGIRDSKTGKYLGDNSQWGSLVALEENQDLLMGLSDDLRDMGIKCDTLLCERAIGQFEYTLEITDGIEAADMLAEFRAASHLYLKREGYDAEFMACNDTIGNIYNGFHYNISMWDSNGVNVLINPDKPSELSEFGRHWLAGLIEHAPALTALCSPTVNCYRRVNSKWGPNFANWGIEQRACTFRVKIEPGRNVYIENRIPSSACNPHLVLAGTVAAGIDGVRRKLPLPEPFVETKRLPATLEEALNELEADTVLTEILGPKMVDWYIFSL</sequence>
<dbReference type="OrthoDB" id="77835at2759"/>
<evidence type="ECO:0000256" key="4">
    <source>
        <dbReference type="ARBA" id="ARBA00039404"/>
    </source>
</evidence>
<evidence type="ECO:0000256" key="2">
    <source>
        <dbReference type="ARBA" id="ARBA00037583"/>
    </source>
</evidence>
<dbReference type="GO" id="GO:0006542">
    <property type="term" value="P:glutamine biosynthetic process"/>
    <property type="evidence" value="ECO:0007669"/>
    <property type="project" value="InterPro"/>
</dbReference>